<organism evidence="1 2">
    <name type="scientific">Antricoccus suffuscus</name>
    <dbReference type="NCBI Taxonomy" id="1629062"/>
    <lineage>
        <taxon>Bacteria</taxon>
        <taxon>Bacillati</taxon>
        <taxon>Actinomycetota</taxon>
        <taxon>Actinomycetes</taxon>
        <taxon>Geodermatophilales</taxon>
        <taxon>Antricoccaceae</taxon>
        <taxon>Antricoccus</taxon>
    </lineage>
</organism>
<proteinExistence type="predicted"/>
<accession>A0A2T1A5P2</accession>
<dbReference type="InterPro" id="IPR012349">
    <property type="entry name" value="Split_barrel_FMN-bd"/>
</dbReference>
<comment type="caution">
    <text evidence="1">The sequence shown here is derived from an EMBL/GenBank/DDBJ whole genome shotgun (WGS) entry which is preliminary data.</text>
</comment>
<keyword evidence="2" id="KW-1185">Reference proteome</keyword>
<dbReference type="Gene3D" id="2.30.110.10">
    <property type="entry name" value="Electron Transport, Fmn-binding Protein, Chain A"/>
    <property type="match status" value="1"/>
</dbReference>
<dbReference type="Proteomes" id="UP000237752">
    <property type="component" value="Unassembled WGS sequence"/>
</dbReference>
<protein>
    <submittedName>
        <fullName evidence="1">Uncharacterized protein DUF385</fullName>
    </submittedName>
</protein>
<dbReference type="EMBL" id="PVUE01000001">
    <property type="protein sequence ID" value="PRZ43909.1"/>
    <property type="molecule type" value="Genomic_DNA"/>
</dbReference>
<reference evidence="1 2" key="1">
    <citation type="submission" date="2018-03" db="EMBL/GenBank/DDBJ databases">
        <title>Genomic Encyclopedia of Archaeal and Bacterial Type Strains, Phase II (KMG-II): from individual species to whole genera.</title>
        <authorList>
            <person name="Goeker M."/>
        </authorList>
    </citation>
    <scope>NUCLEOTIDE SEQUENCE [LARGE SCALE GENOMIC DNA]</scope>
    <source>
        <strain evidence="1 2">DSM 100065</strain>
    </source>
</reference>
<evidence type="ECO:0000313" key="1">
    <source>
        <dbReference type="EMBL" id="PRZ43909.1"/>
    </source>
</evidence>
<gene>
    <name evidence="1" type="ORF">CLV47_10133</name>
</gene>
<dbReference type="AlphaFoldDB" id="A0A2T1A5P2"/>
<dbReference type="InterPro" id="IPR004378">
    <property type="entry name" value="F420H2_quin_Rdtase"/>
</dbReference>
<dbReference type="Pfam" id="PF04075">
    <property type="entry name" value="F420H2_quin_red"/>
    <property type="match status" value="1"/>
</dbReference>
<dbReference type="GO" id="GO:0016491">
    <property type="term" value="F:oxidoreductase activity"/>
    <property type="evidence" value="ECO:0007669"/>
    <property type="project" value="InterPro"/>
</dbReference>
<sequence length="103" mass="11810">MNEGVRRKLAIDSSSTLEDRTIDITTVGRRSGKSRRIEIVFYRFDDDIYLSGIPAPKQRDWLANLSTQPEFVCFTSSTASWRTCLHPRRSSSNQRSGDEFSPH</sequence>
<evidence type="ECO:0000313" key="2">
    <source>
        <dbReference type="Proteomes" id="UP000237752"/>
    </source>
</evidence>
<name>A0A2T1A5P2_9ACTN</name>